<dbReference type="EMBL" id="OMOF01000153">
    <property type="protein sequence ID" value="SPF40839.1"/>
    <property type="molecule type" value="Genomic_DNA"/>
</dbReference>
<evidence type="ECO:0000313" key="1">
    <source>
        <dbReference type="EMBL" id="SPF40839.1"/>
    </source>
</evidence>
<organism evidence="1 2">
    <name type="scientific">Candidatus Desulfosporosinus infrequens</name>
    <dbReference type="NCBI Taxonomy" id="2043169"/>
    <lineage>
        <taxon>Bacteria</taxon>
        <taxon>Bacillati</taxon>
        <taxon>Bacillota</taxon>
        <taxon>Clostridia</taxon>
        <taxon>Eubacteriales</taxon>
        <taxon>Desulfitobacteriaceae</taxon>
        <taxon>Desulfosporosinus</taxon>
    </lineage>
</organism>
<accession>A0A2U3KMG3</accession>
<name>A0A2U3KMG3_9FIRM</name>
<dbReference type="AlphaFoldDB" id="A0A2U3KMG3"/>
<evidence type="ECO:0000313" key="2">
    <source>
        <dbReference type="Proteomes" id="UP000238916"/>
    </source>
</evidence>
<proteinExistence type="predicted"/>
<gene>
    <name evidence="1" type="ORF">SBF1_2360013</name>
</gene>
<sequence length="68" mass="7978">MSVVDKLALPQKAKNGRQAYFYADLEKKFIRLLVWTVCSWYREPNGQCVECLRSMKHLNILDKCKQGD</sequence>
<dbReference type="Proteomes" id="UP000238916">
    <property type="component" value="Unassembled WGS sequence"/>
</dbReference>
<protein>
    <submittedName>
        <fullName evidence="1">Uncharacterized protein</fullName>
    </submittedName>
</protein>
<reference evidence="2" key="1">
    <citation type="submission" date="2018-02" db="EMBL/GenBank/DDBJ databases">
        <authorList>
            <person name="Hausmann B."/>
        </authorList>
    </citation>
    <scope>NUCLEOTIDE SEQUENCE [LARGE SCALE GENOMIC DNA]</scope>
    <source>
        <strain evidence="2">Peat soil MAG SbF1</strain>
    </source>
</reference>